<dbReference type="PANTHER" id="PTHR43053:SF4">
    <property type="entry name" value="MYOGENESIS-REGULATING GLYCOSIDASE"/>
    <property type="match status" value="1"/>
</dbReference>
<proteinExistence type="inferred from homology"/>
<name>E6LYX8_9ACTO</name>
<evidence type="ECO:0000259" key="9">
    <source>
        <dbReference type="Pfam" id="PF21365"/>
    </source>
</evidence>
<dbReference type="NCBIfam" id="NF007940">
    <property type="entry name" value="PRK10658.1"/>
    <property type="match status" value="1"/>
</dbReference>
<dbReference type="Gene3D" id="2.60.40.1760">
    <property type="entry name" value="glycosyl hydrolase (family 31)"/>
    <property type="match status" value="1"/>
</dbReference>
<comment type="similarity">
    <text evidence="1 6">Belongs to the glycosyl hydrolase 31 family.</text>
</comment>
<dbReference type="SUPFAM" id="SSF51011">
    <property type="entry name" value="Glycosyl hydrolase domain"/>
    <property type="match status" value="1"/>
</dbReference>
<dbReference type="Proteomes" id="UP000005573">
    <property type="component" value="Unassembled WGS sequence"/>
</dbReference>
<dbReference type="CDD" id="cd14752">
    <property type="entry name" value="GH31_N"/>
    <property type="match status" value="1"/>
</dbReference>
<reference evidence="10 11" key="1">
    <citation type="submission" date="2010-12" db="EMBL/GenBank/DDBJ databases">
        <authorList>
            <person name="Muzny D."/>
            <person name="Qin X."/>
            <person name="Deng J."/>
            <person name="Jiang H."/>
            <person name="Liu Y."/>
            <person name="Qu J."/>
            <person name="Song X.-Z."/>
            <person name="Zhang L."/>
            <person name="Thornton R."/>
            <person name="Coyle M."/>
            <person name="Francisco L."/>
            <person name="Jackson L."/>
            <person name="Javaid M."/>
            <person name="Korchina V."/>
            <person name="Kovar C."/>
            <person name="Mata R."/>
            <person name="Mathew T."/>
            <person name="Ngo R."/>
            <person name="Nguyen L."/>
            <person name="Nguyen N."/>
            <person name="Okwuonu G."/>
            <person name="Ongeri F."/>
            <person name="Pham C."/>
            <person name="Simmons D."/>
            <person name="Wilczek-Boney K."/>
            <person name="Hale W."/>
            <person name="Jakkamsetti A."/>
            <person name="Pham P."/>
            <person name="Ruth R."/>
            <person name="San Lucas F."/>
            <person name="Warren J."/>
            <person name="Zhang J."/>
            <person name="Zhao Z."/>
            <person name="Zhou C."/>
            <person name="Zhu D."/>
            <person name="Lee S."/>
            <person name="Bess C."/>
            <person name="Blankenburg K."/>
            <person name="Forbes L."/>
            <person name="Fu Q."/>
            <person name="Gubbala S."/>
            <person name="Hirani K."/>
            <person name="Jayaseelan J.C."/>
            <person name="Lara F."/>
            <person name="Munidasa M."/>
            <person name="Palculict T."/>
            <person name="Patil S."/>
            <person name="Pu L.-L."/>
            <person name="Saada N."/>
            <person name="Tang L."/>
            <person name="Weissenberger G."/>
            <person name="Zhu Y."/>
            <person name="Hemphill L."/>
            <person name="Shang Y."/>
            <person name="Youmans B."/>
            <person name="Ayvaz T."/>
            <person name="Ross M."/>
            <person name="Santibanez J."/>
            <person name="Aqrawi P."/>
            <person name="Gross S."/>
            <person name="Joshi V."/>
            <person name="Fowler G."/>
            <person name="Nazareth L."/>
            <person name="Reid J."/>
            <person name="Worley K."/>
            <person name="Petrosino J."/>
            <person name="Highlander S."/>
            <person name="Gibbs R."/>
        </authorList>
    </citation>
    <scope>NUCLEOTIDE SEQUENCE [LARGE SCALE GENOMIC DNA]</scope>
    <source>
        <strain evidence="10 11">ATCC 51333</strain>
    </source>
</reference>
<dbReference type="RefSeq" id="WP_004009482.1">
    <property type="nucleotide sequence ID" value="NZ_GL622340.1"/>
</dbReference>
<dbReference type="EMBL" id="AEPY01000008">
    <property type="protein sequence ID" value="EFU80147.1"/>
    <property type="molecule type" value="Genomic_DNA"/>
</dbReference>
<evidence type="ECO:0000256" key="1">
    <source>
        <dbReference type="ARBA" id="ARBA00007806"/>
    </source>
</evidence>
<dbReference type="InterPro" id="IPR050985">
    <property type="entry name" value="Alpha-glycosidase_related"/>
</dbReference>
<evidence type="ECO:0000313" key="11">
    <source>
        <dbReference type="Proteomes" id="UP000005573"/>
    </source>
</evidence>
<dbReference type="Gene3D" id="2.60.40.1180">
    <property type="entry name" value="Golgi alpha-mannosidase II"/>
    <property type="match status" value="2"/>
</dbReference>
<protein>
    <recommendedName>
        <fullName evidence="5">alpha-D-xyloside xylohydrolase</fullName>
        <ecNumber evidence="5">3.2.1.177</ecNumber>
    </recommendedName>
</protein>
<dbReference type="Pfam" id="PF21365">
    <property type="entry name" value="Glyco_hydro_31_3rd"/>
    <property type="match status" value="1"/>
</dbReference>
<keyword evidence="3 6" id="KW-0326">Glycosidase</keyword>
<dbReference type="AlphaFoldDB" id="E6LYX8"/>
<dbReference type="InterPro" id="IPR013780">
    <property type="entry name" value="Glyco_hydro_b"/>
</dbReference>
<evidence type="ECO:0000259" key="8">
    <source>
        <dbReference type="Pfam" id="PF13802"/>
    </source>
</evidence>
<feature type="domain" description="Glycosyl hydrolase family 31 C-terminal" evidence="9">
    <location>
        <begin position="583"/>
        <end position="668"/>
    </location>
</feature>
<keyword evidence="2 6" id="KW-0378">Hydrolase</keyword>
<dbReference type="HOGENOM" id="CLU_000631_10_0_11"/>
<dbReference type="FunFam" id="3.20.20.80:FF:000053">
    <property type="entry name" value="Alpha-xylosidase YicI"/>
    <property type="match status" value="1"/>
</dbReference>
<feature type="domain" description="Glycoside hydrolase family 31 TIM barrel" evidence="7">
    <location>
        <begin position="260"/>
        <end position="574"/>
    </location>
</feature>
<dbReference type="Gene3D" id="3.20.20.80">
    <property type="entry name" value="Glycosidases"/>
    <property type="match status" value="1"/>
</dbReference>
<dbReference type="SUPFAM" id="SSF51445">
    <property type="entry name" value="(Trans)glycosidases"/>
    <property type="match status" value="1"/>
</dbReference>
<dbReference type="InterPro" id="IPR017853">
    <property type="entry name" value="GH"/>
</dbReference>
<dbReference type="InterPro" id="IPR025887">
    <property type="entry name" value="Glyco_hydro_31_N_dom"/>
</dbReference>
<dbReference type="InterPro" id="IPR000322">
    <property type="entry name" value="Glyco_hydro_31_TIM"/>
</dbReference>
<evidence type="ECO:0000313" key="10">
    <source>
        <dbReference type="EMBL" id="EFU80147.1"/>
    </source>
</evidence>
<dbReference type="GO" id="GO:0005975">
    <property type="term" value="P:carbohydrate metabolic process"/>
    <property type="evidence" value="ECO:0007669"/>
    <property type="project" value="InterPro"/>
</dbReference>
<gene>
    <name evidence="10" type="ORF">HMPREF0388_1065</name>
</gene>
<dbReference type="GO" id="GO:0030246">
    <property type="term" value="F:carbohydrate binding"/>
    <property type="evidence" value="ECO:0007669"/>
    <property type="project" value="InterPro"/>
</dbReference>
<dbReference type="SUPFAM" id="SSF74650">
    <property type="entry name" value="Galactose mutarotase-like"/>
    <property type="match status" value="1"/>
</dbReference>
<dbReference type="Pfam" id="PF13802">
    <property type="entry name" value="Gal_mutarotas_2"/>
    <property type="match status" value="1"/>
</dbReference>
<dbReference type="SUPFAM" id="SSF117125">
    <property type="entry name" value="Putative glucosidase YicI, C-terminal domain"/>
    <property type="match status" value="1"/>
</dbReference>
<evidence type="ECO:0000256" key="6">
    <source>
        <dbReference type="RuleBase" id="RU361185"/>
    </source>
</evidence>
<dbReference type="CDD" id="cd06593">
    <property type="entry name" value="GH31_xylosidase_YicI"/>
    <property type="match status" value="1"/>
</dbReference>
<sequence>MKFTDGYWLNRKGWTVFHPRQIVGVKVSGSTATAVASTKILKKRGDELDSAQLTVNLTPVADGVIKVQLVHHQGYIEPSPSFELNNENIGNIEIDEEHVRASVTAGDLRAEISGLDDYNLIFTSPDHELTRSKLRCEGIAISPTGEKYLHEQLVIQPGESVYGLGERFGPVVKNGQVVDMWNADAGTASEQTYINVPFYLTNRGYGIFVNHPEKVSFEVGSEVNTRVQFSVPGEFLEYYVIYGPSPKEILNRYTKLTGRPPQLPAWSYGLWLSTSFTTDYSEETVNSFINQMEKLNIPLSVMHFDCYWMRPSHWCDFTWDPEKFSDPQGMLRRLHDRGIRVCVWINPYVGQQGEIWQEGKDKGYFLKNIDGSVRQWDHWQSGMSWVDFTNPEAKQWYKEHLITLLSQGVDCFKTDFGERVPTDVVWHNGANPERMHNYYTHLYNQTVFEAIKEVRGSEEAIVFARSGTAGGQRFPVHWGGDSEPTFESMGETLRGGLSLGLSGYGYWSHDMGGFEGKPNPNVFIRWLPFGLLSSHSRLHGSSSYRVPWIYGDAAVKTAQRFTALKNRLMPYLITTAKETSSTGTPMLRHMILEHPEDRGSANVETQYYLGDKILVAPVFTDEGTVQYYLPTTGWTNLLDGTRKDQIGWQTETHELDSLPVMIPDGTVLPLGANSKRPDYDWNEGVCLYIFNPLPGETPLTVPGPDSDELFSIFRQGSEVEILSQTNKTWSVCVVTNREVAVSNGQVTDEIFCPEVVSGTRILPQTRMDDDNKRLITFRYVETTNNQYEGDNDENPDE</sequence>
<dbReference type="EC" id="3.2.1.177" evidence="5"/>
<dbReference type="Pfam" id="PF01055">
    <property type="entry name" value="Glyco_hydro_31_2nd"/>
    <property type="match status" value="1"/>
</dbReference>
<evidence type="ECO:0000256" key="5">
    <source>
        <dbReference type="ARBA" id="ARBA00066962"/>
    </source>
</evidence>
<evidence type="ECO:0000256" key="2">
    <source>
        <dbReference type="ARBA" id="ARBA00022801"/>
    </source>
</evidence>
<accession>E6LYX8</accession>
<dbReference type="InterPro" id="IPR011013">
    <property type="entry name" value="Gal_mutarotase_sf_dom"/>
</dbReference>
<dbReference type="InterPro" id="IPR048395">
    <property type="entry name" value="Glyco_hydro_31_C"/>
</dbReference>
<comment type="catalytic activity">
    <reaction evidence="4">
        <text>Hydrolysis of terminal, non-reducing alpha-D-xylose residues with release of alpha-D-xylose.</text>
        <dbReference type="EC" id="3.2.1.177"/>
    </reaction>
</comment>
<evidence type="ECO:0000259" key="7">
    <source>
        <dbReference type="Pfam" id="PF01055"/>
    </source>
</evidence>
<comment type="caution">
    <text evidence="10">The sequence shown here is derived from an EMBL/GenBank/DDBJ whole genome shotgun (WGS) entry which is preliminary data.</text>
</comment>
<organism evidence="10 11">
    <name type="scientific">Mobiluncus curtisii ATCC 51333</name>
    <dbReference type="NCBI Taxonomy" id="887326"/>
    <lineage>
        <taxon>Bacteria</taxon>
        <taxon>Bacillati</taxon>
        <taxon>Actinomycetota</taxon>
        <taxon>Actinomycetes</taxon>
        <taxon>Actinomycetales</taxon>
        <taxon>Actinomycetaceae</taxon>
        <taxon>Mobiluncus</taxon>
    </lineage>
</organism>
<evidence type="ECO:0000256" key="4">
    <source>
        <dbReference type="ARBA" id="ARBA00052064"/>
    </source>
</evidence>
<dbReference type="GO" id="GO:0061634">
    <property type="term" value="F:alpha-D-xyloside xylohydrolase"/>
    <property type="evidence" value="ECO:0007669"/>
    <property type="project" value="UniProtKB-EC"/>
</dbReference>
<feature type="domain" description="Glycoside hydrolase family 31 N-terminal" evidence="8">
    <location>
        <begin position="55"/>
        <end position="218"/>
    </location>
</feature>
<dbReference type="PANTHER" id="PTHR43053">
    <property type="entry name" value="GLYCOSIDASE FAMILY 31"/>
    <property type="match status" value="1"/>
</dbReference>
<evidence type="ECO:0000256" key="3">
    <source>
        <dbReference type="ARBA" id="ARBA00023295"/>
    </source>
</evidence>